<feature type="compositionally biased region" description="Basic residues" evidence="1">
    <location>
        <begin position="610"/>
        <end position="620"/>
    </location>
</feature>
<evidence type="ECO:0000313" key="3">
    <source>
        <dbReference type="Proteomes" id="UP000193240"/>
    </source>
</evidence>
<organism evidence="2 3">
    <name type="scientific">Epicoccum nigrum</name>
    <name type="common">Soil fungus</name>
    <name type="synonym">Epicoccum purpurascens</name>
    <dbReference type="NCBI Taxonomy" id="105696"/>
    <lineage>
        <taxon>Eukaryota</taxon>
        <taxon>Fungi</taxon>
        <taxon>Dikarya</taxon>
        <taxon>Ascomycota</taxon>
        <taxon>Pezizomycotina</taxon>
        <taxon>Dothideomycetes</taxon>
        <taxon>Pleosporomycetidae</taxon>
        <taxon>Pleosporales</taxon>
        <taxon>Pleosporineae</taxon>
        <taxon>Didymellaceae</taxon>
        <taxon>Epicoccum</taxon>
    </lineage>
</organism>
<dbReference type="AlphaFoldDB" id="A0A1Y2LVR7"/>
<feature type="region of interest" description="Disordered" evidence="1">
    <location>
        <begin position="610"/>
        <end position="642"/>
    </location>
</feature>
<dbReference type="InParanoid" id="A0A1Y2LVR7"/>
<reference evidence="2 3" key="1">
    <citation type="journal article" date="2017" name="Genome Announc.">
        <title>Genome sequence of the saprophytic ascomycete Epicoccum nigrum ICMP 19927 strain isolated from New Zealand.</title>
        <authorList>
            <person name="Fokin M."/>
            <person name="Fleetwood D."/>
            <person name="Weir B.S."/>
            <person name="Villas-Boas S.G."/>
        </authorList>
    </citation>
    <scope>NUCLEOTIDE SEQUENCE [LARGE SCALE GENOMIC DNA]</scope>
    <source>
        <strain evidence="2 3">ICMP 19927</strain>
    </source>
</reference>
<feature type="compositionally biased region" description="Basic and acidic residues" evidence="1">
    <location>
        <begin position="621"/>
        <end position="633"/>
    </location>
</feature>
<dbReference type="Proteomes" id="UP000193240">
    <property type="component" value="Unassembled WGS sequence"/>
</dbReference>
<feature type="region of interest" description="Disordered" evidence="1">
    <location>
        <begin position="339"/>
        <end position="432"/>
    </location>
</feature>
<feature type="region of interest" description="Disordered" evidence="1">
    <location>
        <begin position="1"/>
        <end position="151"/>
    </location>
</feature>
<feature type="region of interest" description="Disordered" evidence="1">
    <location>
        <begin position="458"/>
        <end position="483"/>
    </location>
</feature>
<protein>
    <submittedName>
        <fullName evidence="2">Uncharacterized protein</fullName>
    </submittedName>
</protein>
<feature type="region of interest" description="Disordered" evidence="1">
    <location>
        <begin position="171"/>
        <end position="281"/>
    </location>
</feature>
<gene>
    <name evidence="2" type="ORF">B5807_06592</name>
</gene>
<name>A0A1Y2LVR7_EPING</name>
<evidence type="ECO:0000313" key="2">
    <source>
        <dbReference type="EMBL" id="OSS47955.1"/>
    </source>
</evidence>
<keyword evidence="3" id="KW-1185">Reference proteome</keyword>
<dbReference type="EMBL" id="KZ107847">
    <property type="protein sequence ID" value="OSS47955.1"/>
    <property type="molecule type" value="Genomic_DNA"/>
</dbReference>
<sequence length="642" mass="66962">MDGWGFAFLPCPPSPEQPPGPLLPTGGLHVSEPRPLPLLPPPSPRPPEPHAQPHGHESNHQQRLQGLCKHGPGQQEQAHAAEDDGRGDPRLVGAVEVRFAHAQHDEAEDGQEVEGVAGDAVEGDERVEGAGEDVDGGEARVEDHGGDRGEEEARVLVGEVGGEFACLCGRGRRAAAQADRPVLLAQPDGAEERRHVALLPRGVDEPPGSERRGVERAEAASRDEEGEDQGASRAEDLEPEGDGDGVGGLDDVGGEDEEVGDVGEDVAEDHEGERGVDDAGEVAGGVLEFGGYVAHIVPAVKGPQPRVQGDGPVADVVRGAVEPALLLPVGVGVAAVGEACDGDHDADDEDAQQRDELEEHEEVGAAGAQLGGHAVQRRHDDEPRQRDGLVQPGAGVDGLSANGGTHQVLAEDDGDDGGGPGLQHRHGAPGEQEARPLAEDLGQVHLRAAVEWNRSTELGIAGGARPRQHARDSPDDQRGARRPGVLVHLGGRREDAAPYDQPNDQRQAVEVRQALVLLERAAAAVEGAGRVERGVRGGAECRVALGGAGEGEQVGRKVEGGRDAVGAVVSRAAIGVALSLSLGGLEQRILVVQRQSPRRGRARGRRVLRGAPRRVRRRGQRRELEGVAGRRGEVGVAAGHGA</sequence>
<feature type="compositionally biased region" description="Acidic residues" evidence="1">
    <location>
        <begin position="252"/>
        <end position="268"/>
    </location>
</feature>
<feature type="compositionally biased region" description="Pro residues" evidence="1">
    <location>
        <begin position="10"/>
        <end position="22"/>
    </location>
</feature>
<feature type="compositionally biased region" description="Basic and acidic residues" evidence="1">
    <location>
        <begin position="202"/>
        <end position="223"/>
    </location>
</feature>
<feature type="compositionally biased region" description="Basic and acidic residues" evidence="1">
    <location>
        <begin position="377"/>
        <end position="387"/>
    </location>
</feature>
<feature type="compositionally biased region" description="Basic and acidic residues" evidence="1">
    <location>
        <begin position="79"/>
        <end position="89"/>
    </location>
</feature>
<feature type="compositionally biased region" description="Basic and acidic residues" evidence="1">
    <location>
        <begin position="469"/>
        <end position="479"/>
    </location>
</feature>
<accession>A0A1Y2LVR7</accession>
<evidence type="ECO:0000256" key="1">
    <source>
        <dbReference type="SAM" id="MobiDB-lite"/>
    </source>
</evidence>
<feature type="compositionally biased region" description="Basic and acidic residues" evidence="1">
    <location>
        <begin position="137"/>
        <end position="151"/>
    </location>
</feature>
<feature type="compositionally biased region" description="Pro residues" evidence="1">
    <location>
        <begin position="34"/>
        <end position="50"/>
    </location>
</feature>
<proteinExistence type="predicted"/>